<dbReference type="EnsemblPlants" id="Kaladp0748s0008.1.v1.1">
    <property type="protein sequence ID" value="Kaladp0748s0008.1.v1.1.CDS.1"/>
    <property type="gene ID" value="Kaladp0748s0008.v1.1"/>
</dbReference>
<keyword evidence="3" id="KW-1185">Reference proteome</keyword>
<evidence type="ECO:0000313" key="3">
    <source>
        <dbReference type="Proteomes" id="UP000594263"/>
    </source>
</evidence>
<reference evidence="2" key="1">
    <citation type="submission" date="2021-01" db="UniProtKB">
        <authorList>
            <consortium name="EnsemblPlants"/>
        </authorList>
    </citation>
    <scope>IDENTIFICATION</scope>
</reference>
<dbReference type="EnsemblPlants" id="Kaladp0748s0008.2.v1.1">
    <property type="protein sequence ID" value="Kaladp0748s0008.2.v1.1.CDS.1"/>
    <property type="gene ID" value="Kaladp0748s0008.v1.1"/>
</dbReference>
<feature type="region of interest" description="Disordered" evidence="1">
    <location>
        <begin position="1"/>
        <end position="37"/>
    </location>
</feature>
<organism evidence="2 3">
    <name type="scientific">Kalanchoe fedtschenkoi</name>
    <name type="common">Lavender scallops</name>
    <name type="synonym">South American air plant</name>
    <dbReference type="NCBI Taxonomy" id="63787"/>
    <lineage>
        <taxon>Eukaryota</taxon>
        <taxon>Viridiplantae</taxon>
        <taxon>Streptophyta</taxon>
        <taxon>Embryophyta</taxon>
        <taxon>Tracheophyta</taxon>
        <taxon>Spermatophyta</taxon>
        <taxon>Magnoliopsida</taxon>
        <taxon>eudicotyledons</taxon>
        <taxon>Gunneridae</taxon>
        <taxon>Pentapetalae</taxon>
        <taxon>Saxifragales</taxon>
        <taxon>Crassulaceae</taxon>
        <taxon>Kalanchoe</taxon>
    </lineage>
</organism>
<accession>A0A7N0VEH2</accession>
<proteinExistence type="predicted"/>
<dbReference type="Proteomes" id="UP000594263">
    <property type="component" value="Unplaced"/>
</dbReference>
<name>A0A7N0VEH2_KALFE</name>
<evidence type="ECO:0000256" key="1">
    <source>
        <dbReference type="SAM" id="MobiDB-lite"/>
    </source>
</evidence>
<sequence length="93" mass="10387">MDSDCPMFEASGSNPGSVVGLVEDDDSSPQVKYEEKKAQVEEEIRRMNQLPSRSAYAAHRMRVLSKVLQLLCVQQRSAAEEAQLEDLFAKLSL</sequence>
<dbReference type="AlphaFoldDB" id="A0A7N0VEH2"/>
<protein>
    <submittedName>
        <fullName evidence="2">Uncharacterized protein</fullName>
    </submittedName>
</protein>
<dbReference type="OMA" id="GAVHEEM"/>
<dbReference type="Gramene" id="Kaladp0748s0008.2.v1.1">
    <property type="protein sequence ID" value="Kaladp0748s0008.2.v1.1.CDS.1"/>
    <property type="gene ID" value="Kaladp0748s0008.v1.1"/>
</dbReference>
<evidence type="ECO:0000313" key="2">
    <source>
        <dbReference type="EnsemblPlants" id="Kaladp0748s0008.2.v1.1.CDS.1"/>
    </source>
</evidence>
<dbReference type="Gramene" id="Kaladp0748s0008.1.v1.1">
    <property type="protein sequence ID" value="Kaladp0748s0008.1.v1.1.CDS.1"/>
    <property type="gene ID" value="Kaladp0748s0008.v1.1"/>
</dbReference>